<feature type="transmembrane region" description="Helical" evidence="7">
    <location>
        <begin position="710"/>
        <end position="730"/>
    </location>
</feature>
<dbReference type="InterPro" id="IPR008795">
    <property type="entry name" value="Prominin"/>
</dbReference>
<protein>
    <submittedName>
        <fullName evidence="8">Prominin 2</fullName>
    </submittedName>
</protein>
<dbReference type="Proteomes" id="UP000314980">
    <property type="component" value="Unassembled WGS sequence"/>
</dbReference>
<sequence>MRVWRWQGSAGALGAGVGVVLLGLGLAQSVPPQTACAAAPAQQSLIQPHYEDTTGGYTSVGFMAAPVQSFLHTVQPKAFPGDLILEVANDYGKVLSNQELIKKALLYEVGFLVCAAIGILYIILMPIVGFFLACCRCCCGNCGGKMYQKQTSSIHCRRRTLYWSAFVTTVIILAGNICMFKSNEDLKVSVDQGPTQLNAMLNNIHTFLTAVPQQVRYVVDESYKTIEEVTRNLDAEISTTTAKLDTLNSSLAQLQSSVDYIHANITAVKNRINQTLSNPNCTDCENQKPGLEKLTLDITLTVSADFVLNEFQSAVDEVNRIDLTLKIKEVEDYFNSIPQKVTVDTWGVIQISKQELGKIKTQISQVTGNIPLSTLTNVSGSLNQLHREIGRFTPEVMRAEDIRWKVCIALCCVVLLVVVCNLLGLILGPVGLTPKADPTKRSCTADCGGTFFMMGAGFSFLFSWLLMIVVLVLFLLGGNIYTLFCRPWNNGQLLKFIDKEFIPEIRQTYGLQANISFSEVYRDCKENKPLWTTLHLSDLVNLDEFLNVSRYTEQIREQFENTHINLSTITLLSPDIQNQLSSFSAKTESFDSTAITQQVGIIHSFTICLYNGDHPPLILSSPSSLFFQGTVGEVLSSVGAAQDFLNTNTTQIVKTESRKFLDCQLGYFIAYANWANLTITQEIGRCQPVVGALDSVDIILCSNMVESLNAFWFSLGWCLIFFIPSIIFSIKLAKYYRRMKYSDVFDDHIIMNHIPRAQMKIT</sequence>
<evidence type="ECO:0000313" key="8">
    <source>
        <dbReference type="Ensembl" id="ENSLCAP00010009622.1"/>
    </source>
</evidence>
<evidence type="ECO:0000256" key="7">
    <source>
        <dbReference type="SAM" id="Phobius"/>
    </source>
</evidence>
<feature type="transmembrane region" description="Helical" evidence="7">
    <location>
        <begin position="160"/>
        <end position="177"/>
    </location>
</feature>
<dbReference type="GO" id="GO:0031528">
    <property type="term" value="C:microvillus membrane"/>
    <property type="evidence" value="ECO:0007669"/>
    <property type="project" value="UniProtKB-SubCell"/>
</dbReference>
<evidence type="ECO:0000256" key="4">
    <source>
        <dbReference type="ARBA" id="ARBA00022989"/>
    </source>
</evidence>
<dbReference type="Ensembl" id="ENSLCAT00010009840.1">
    <property type="protein sequence ID" value="ENSLCAP00010009622.1"/>
    <property type="gene ID" value="ENSLCAG00010004626.1"/>
</dbReference>
<keyword evidence="9" id="KW-1185">Reference proteome</keyword>
<keyword evidence="4 7" id="KW-1133">Transmembrane helix</keyword>
<dbReference type="Pfam" id="PF05478">
    <property type="entry name" value="Prominin"/>
    <property type="match status" value="2"/>
</dbReference>
<dbReference type="GO" id="GO:0007507">
    <property type="term" value="P:heart development"/>
    <property type="evidence" value="ECO:0007669"/>
    <property type="project" value="Ensembl"/>
</dbReference>
<feature type="transmembrane region" description="Helical" evidence="7">
    <location>
        <begin position="451"/>
        <end position="476"/>
    </location>
</feature>
<evidence type="ECO:0000256" key="6">
    <source>
        <dbReference type="ARBA" id="ARBA00023180"/>
    </source>
</evidence>
<evidence type="ECO:0000256" key="3">
    <source>
        <dbReference type="ARBA" id="ARBA00022692"/>
    </source>
</evidence>
<organism evidence="8 9">
    <name type="scientific">Lates calcarifer</name>
    <name type="common">Barramundi</name>
    <name type="synonym">Holocentrus calcarifer</name>
    <dbReference type="NCBI Taxonomy" id="8187"/>
    <lineage>
        <taxon>Eukaryota</taxon>
        <taxon>Metazoa</taxon>
        <taxon>Chordata</taxon>
        <taxon>Craniata</taxon>
        <taxon>Vertebrata</taxon>
        <taxon>Euteleostomi</taxon>
        <taxon>Actinopterygii</taxon>
        <taxon>Neopterygii</taxon>
        <taxon>Teleostei</taxon>
        <taxon>Neoteleostei</taxon>
        <taxon>Acanthomorphata</taxon>
        <taxon>Carangaria</taxon>
        <taxon>Carangaria incertae sedis</taxon>
        <taxon>Centropomidae</taxon>
        <taxon>Lates</taxon>
    </lineage>
</organism>
<dbReference type="GO" id="GO:0016324">
    <property type="term" value="C:apical plasma membrane"/>
    <property type="evidence" value="ECO:0007669"/>
    <property type="project" value="TreeGrafter"/>
</dbReference>
<dbReference type="InParanoid" id="A0A4W6C7V5"/>
<evidence type="ECO:0000256" key="2">
    <source>
        <dbReference type="ARBA" id="ARBA00006058"/>
    </source>
</evidence>
<proteinExistence type="inferred from homology"/>
<dbReference type="PANTHER" id="PTHR22730:SF4">
    <property type="entry name" value="PROMININ-1-A-LIKE"/>
    <property type="match status" value="1"/>
</dbReference>
<evidence type="ECO:0000256" key="1">
    <source>
        <dbReference type="ARBA" id="ARBA00004475"/>
    </source>
</evidence>
<dbReference type="GO" id="GO:0005929">
    <property type="term" value="C:cilium"/>
    <property type="evidence" value="ECO:0007669"/>
    <property type="project" value="TreeGrafter"/>
</dbReference>
<reference evidence="8" key="3">
    <citation type="submission" date="2025-09" db="UniProtKB">
        <authorList>
            <consortium name="Ensembl"/>
        </authorList>
    </citation>
    <scope>IDENTIFICATION</scope>
</reference>
<comment type="subcellular location">
    <subcellularLocation>
        <location evidence="1">Cell projection</location>
        <location evidence="1">Microvillus membrane</location>
        <topology evidence="1">Multi-pass membrane protein</topology>
    </subcellularLocation>
</comment>
<evidence type="ECO:0000313" key="9">
    <source>
        <dbReference type="Proteomes" id="UP000314980"/>
    </source>
</evidence>
<comment type="similarity">
    <text evidence="2">Belongs to the prominin family.</text>
</comment>
<dbReference type="GO" id="GO:0015485">
    <property type="term" value="F:cholesterol binding"/>
    <property type="evidence" value="ECO:0007669"/>
    <property type="project" value="TreeGrafter"/>
</dbReference>
<feature type="transmembrane region" description="Helical" evidence="7">
    <location>
        <begin position="109"/>
        <end position="139"/>
    </location>
</feature>
<dbReference type="FunCoup" id="A0A4W6C7V5">
    <property type="interactions" value="54"/>
</dbReference>
<keyword evidence="6" id="KW-0325">Glycoprotein</keyword>
<dbReference type="GO" id="GO:0071914">
    <property type="term" value="C:prominosome"/>
    <property type="evidence" value="ECO:0007669"/>
    <property type="project" value="TreeGrafter"/>
</dbReference>
<dbReference type="PANTHER" id="PTHR22730">
    <property type="entry name" value="PROMININ PROM PROTEIN"/>
    <property type="match status" value="1"/>
</dbReference>
<accession>A0A4W6C7V5</accession>
<feature type="transmembrane region" description="Helical" evidence="7">
    <location>
        <begin position="402"/>
        <end position="430"/>
    </location>
</feature>
<keyword evidence="3 7" id="KW-0812">Transmembrane</keyword>
<dbReference type="GeneTree" id="ENSGT00530000063586"/>
<reference evidence="9" key="1">
    <citation type="submission" date="2015-09" db="EMBL/GenBank/DDBJ databases">
        <authorList>
            <person name="Sai Rama Sridatta P."/>
        </authorList>
    </citation>
    <scope>NUCLEOTIDE SEQUENCE [LARGE SCALE GENOMIC DNA]</scope>
</reference>
<reference evidence="8" key="2">
    <citation type="submission" date="2025-08" db="UniProtKB">
        <authorList>
            <consortium name="Ensembl"/>
        </authorList>
    </citation>
    <scope>IDENTIFICATION</scope>
</reference>
<dbReference type="AlphaFoldDB" id="A0A4W6C7V5"/>
<dbReference type="STRING" id="8187.ENSLCAP00010009622"/>
<name>A0A4W6C7V5_LATCA</name>
<evidence type="ECO:0000256" key="5">
    <source>
        <dbReference type="ARBA" id="ARBA00023136"/>
    </source>
</evidence>
<dbReference type="GO" id="GO:0009986">
    <property type="term" value="C:cell surface"/>
    <property type="evidence" value="ECO:0007669"/>
    <property type="project" value="TreeGrafter"/>
</dbReference>
<keyword evidence="5 7" id="KW-0472">Membrane</keyword>